<dbReference type="SMART" id="SM00829">
    <property type="entry name" value="PKS_ER"/>
    <property type="match status" value="1"/>
</dbReference>
<dbReference type="Proteomes" id="UP001305779">
    <property type="component" value="Unassembled WGS sequence"/>
</dbReference>
<gene>
    <name evidence="8" type="ORF">PRZ48_001787</name>
</gene>
<evidence type="ECO:0000313" key="8">
    <source>
        <dbReference type="EMBL" id="KAK4508050.1"/>
    </source>
</evidence>
<dbReference type="InterPro" id="IPR011032">
    <property type="entry name" value="GroES-like_sf"/>
</dbReference>
<dbReference type="EMBL" id="JAXOVC010000001">
    <property type="protein sequence ID" value="KAK4508050.1"/>
    <property type="molecule type" value="Genomic_DNA"/>
</dbReference>
<evidence type="ECO:0000313" key="9">
    <source>
        <dbReference type="Proteomes" id="UP001305779"/>
    </source>
</evidence>
<proteinExistence type="inferred from homology"/>
<keyword evidence="5" id="KW-0560">Oxidoreductase</keyword>
<dbReference type="SUPFAM" id="SSF51735">
    <property type="entry name" value="NAD(P)-binding Rossmann-fold domains"/>
    <property type="match status" value="1"/>
</dbReference>
<comment type="caution">
    <text evidence="8">The sequence shown here is derived from an EMBL/GenBank/DDBJ whole genome shotgun (WGS) entry which is preliminary data.</text>
</comment>
<name>A0ABR0F428_ZASCE</name>
<evidence type="ECO:0000256" key="3">
    <source>
        <dbReference type="ARBA" id="ARBA00022723"/>
    </source>
</evidence>
<dbReference type="InterPro" id="IPR002328">
    <property type="entry name" value="ADH_Zn_CS"/>
</dbReference>
<evidence type="ECO:0000256" key="4">
    <source>
        <dbReference type="ARBA" id="ARBA00022833"/>
    </source>
</evidence>
<dbReference type="CDD" id="cd05284">
    <property type="entry name" value="arabinose_DH_like"/>
    <property type="match status" value="1"/>
</dbReference>
<dbReference type="Gene3D" id="3.40.50.720">
    <property type="entry name" value="NAD(P)-binding Rossmann-like Domain"/>
    <property type="match status" value="1"/>
</dbReference>
<keyword evidence="9" id="KW-1185">Reference proteome</keyword>
<dbReference type="InterPro" id="IPR013154">
    <property type="entry name" value="ADH-like_N"/>
</dbReference>
<dbReference type="Gene3D" id="3.90.180.10">
    <property type="entry name" value="Medium-chain alcohol dehydrogenases, catalytic domain"/>
    <property type="match status" value="1"/>
</dbReference>
<evidence type="ECO:0000256" key="5">
    <source>
        <dbReference type="ARBA" id="ARBA00023002"/>
    </source>
</evidence>
<dbReference type="SUPFAM" id="SSF50129">
    <property type="entry name" value="GroES-like"/>
    <property type="match status" value="1"/>
</dbReference>
<comment type="cofactor">
    <cofactor evidence="1 6">
        <name>Zn(2+)</name>
        <dbReference type="ChEBI" id="CHEBI:29105"/>
    </cofactor>
</comment>
<reference evidence="8 9" key="1">
    <citation type="journal article" date="2023" name="G3 (Bethesda)">
        <title>A chromosome-level genome assembly of Zasmidium syzygii isolated from banana leaves.</title>
        <authorList>
            <person name="van Westerhoven A.C."/>
            <person name="Mehrabi R."/>
            <person name="Talebi R."/>
            <person name="Steentjes M.B.F."/>
            <person name="Corcolon B."/>
            <person name="Chong P.A."/>
            <person name="Kema G.H.J."/>
            <person name="Seidl M.F."/>
        </authorList>
    </citation>
    <scope>NUCLEOTIDE SEQUENCE [LARGE SCALE GENOMIC DNA]</scope>
    <source>
        <strain evidence="8 9">P124</strain>
    </source>
</reference>
<organism evidence="8 9">
    <name type="scientific">Zasmidium cellare</name>
    <name type="common">Wine cellar mold</name>
    <name type="synonym">Racodium cellare</name>
    <dbReference type="NCBI Taxonomy" id="395010"/>
    <lineage>
        <taxon>Eukaryota</taxon>
        <taxon>Fungi</taxon>
        <taxon>Dikarya</taxon>
        <taxon>Ascomycota</taxon>
        <taxon>Pezizomycotina</taxon>
        <taxon>Dothideomycetes</taxon>
        <taxon>Dothideomycetidae</taxon>
        <taxon>Mycosphaerellales</taxon>
        <taxon>Mycosphaerellaceae</taxon>
        <taxon>Zasmidium</taxon>
    </lineage>
</organism>
<accession>A0ABR0F428</accession>
<dbReference type="PANTHER" id="PTHR42940:SF8">
    <property type="entry name" value="VACUOLAR PROTEIN SORTING-ASSOCIATED PROTEIN 11"/>
    <property type="match status" value="1"/>
</dbReference>
<dbReference type="InterPro" id="IPR013149">
    <property type="entry name" value="ADH-like_C"/>
</dbReference>
<evidence type="ECO:0000256" key="1">
    <source>
        <dbReference type="ARBA" id="ARBA00001947"/>
    </source>
</evidence>
<protein>
    <recommendedName>
        <fullName evidence="7">Enoyl reductase (ER) domain-containing protein</fullName>
    </recommendedName>
</protein>
<comment type="similarity">
    <text evidence="2 6">Belongs to the zinc-containing alcohol dehydrogenase family.</text>
</comment>
<evidence type="ECO:0000259" key="7">
    <source>
        <dbReference type="SMART" id="SM00829"/>
    </source>
</evidence>
<evidence type="ECO:0000256" key="2">
    <source>
        <dbReference type="ARBA" id="ARBA00008072"/>
    </source>
</evidence>
<feature type="domain" description="Enoyl reductase (ER)" evidence="7">
    <location>
        <begin position="8"/>
        <end position="341"/>
    </location>
</feature>
<keyword evidence="3 6" id="KW-0479">Metal-binding</keyword>
<evidence type="ECO:0000256" key="6">
    <source>
        <dbReference type="RuleBase" id="RU361277"/>
    </source>
</evidence>
<dbReference type="InterPro" id="IPR020843">
    <property type="entry name" value="ER"/>
</dbReference>
<dbReference type="InterPro" id="IPR036291">
    <property type="entry name" value="NAD(P)-bd_dom_sf"/>
</dbReference>
<dbReference type="Pfam" id="PF00107">
    <property type="entry name" value="ADH_zinc_N"/>
    <property type="match status" value="1"/>
</dbReference>
<dbReference type="Pfam" id="PF08240">
    <property type="entry name" value="ADH_N"/>
    <property type="match status" value="1"/>
</dbReference>
<dbReference type="PANTHER" id="PTHR42940">
    <property type="entry name" value="ALCOHOL DEHYDROGENASE 1-RELATED"/>
    <property type="match status" value="1"/>
</dbReference>
<sequence length="343" mass="36415">MKVVRVVGYHQNLQLDEAPEPKITSPLDVIVKIGAAGVCRTDIHILGGQWADKSNVKLPYTIGHENAGWVHAKGEAVTGLEVGDAVILHPLVTCGLCRACRFGDDVHCENSTFPGINVDGGYAEFLKTTARSVIKLDPRLKPADVAALADAGLTAYHAAMKAAKLLRPSEFCVIVGAGGLGHIGIQVMKAISGATLIVIDRNAAALDLAKNLGADYTVQADDSGSFVEKVLSLTSNKGAEAILDFVAESGATSTGIKMLRRAGNYYVVGYGENINIPTIDIISTEINIIGNLVGSYNDLVELMALAAQGKVKLHTTEYRLEEFQRAIDDLSEGKVRGRAILVP</sequence>
<keyword evidence="4 6" id="KW-0862">Zinc</keyword>
<dbReference type="PROSITE" id="PS00059">
    <property type="entry name" value="ADH_ZINC"/>
    <property type="match status" value="1"/>
</dbReference>